<evidence type="ECO:0000256" key="1">
    <source>
        <dbReference type="SAM" id="Phobius"/>
    </source>
</evidence>
<dbReference type="PANTHER" id="PTHR34351">
    <property type="entry name" value="SLR1927 PROTEIN-RELATED"/>
    <property type="match status" value="1"/>
</dbReference>
<protein>
    <submittedName>
        <fullName evidence="3">DUF58 domain-containing protein</fullName>
    </submittedName>
</protein>
<dbReference type="Pfam" id="PF01882">
    <property type="entry name" value="DUF58"/>
    <property type="match status" value="1"/>
</dbReference>
<comment type="caution">
    <text evidence="3">The sequence shown here is derived from an EMBL/GenBank/DDBJ whole genome shotgun (WGS) entry which is preliminary data.</text>
</comment>
<organism evidence="3 4">
    <name type="scientific">Gottfriedia endophytica</name>
    <dbReference type="NCBI Taxonomy" id="2820819"/>
    <lineage>
        <taxon>Bacteria</taxon>
        <taxon>Bacillati</taxon>
        <taxon>Bacillota</taxon>
        <taxon>Bacilli</taxon>
        <taxon>Bacillales</taxon>
        <taxon>Bacillaceae</taxon>
        <taxon>Gottfriedia</taxon>
    </lineage>
</organism>
<keyword evidence="1" id="KW-0472">Membrane</keyword>
<dbReference type="EMBL" id="JAGIYQ010000013">
    <property type="protein sequence ID" value="MBP0726623.1"/>
    <property type="molecule type" value="Genomic_DNA"/>
</dbReference>
<gene>
    <name evidence="3" type="ORF">J5Y03_15790</name>
</gene>
<dbReference type="AlphaFoldDB" id="A0A940NSB1"/>
<dbReference type="Proteomes" id="UP000682134">
    <property type="component" value="Unassembled WGS sequence"/>
</dbReference>
<keyword evidence="1" id="KW-0812">Transmembrane</keyword>
<keyword evidence="1" id="KW-1133">Transmembrane helix</keyword>
<evidence type="ECO:0000259" key="2">
    <source>
        <dbReference type="Pfam" id="PF01882"/>
    </source>
</evidence>
<feature type="transmembrane region" description="Helical" evidence="1">
    <location>
        <begin position="15"/>
        <end position="40"/>
    </location>
</feature>
<name>A0A940NSB1_9BACI</name>
<reference evidence="3" key="1">
    <citation type="submission" date="2021-04" db="EMBL/GenBank/DDBJ databases">
        <title>Genome seq and assembly of Bacillus sp.</title>
        <authorList>
            <person name="Chhetri G."/>
        </authorList>
    </citation>
    <scope>NUCLEOTIDE SEQUENCE</scope>
    <source>
        <strain evidence="3">RG28</strain>
    </source>
</reference>
<evidence type="ECO:0000313" key="4">
    <source>
        <dbReference type="Proteomes" id="UP000682134"/>
    </source>
</evidence>
<evidence type="ECO:0000313" key="3">
    <source>
        <dbReference type="EMBL" id="MBP0726623.1"/>
    </source>
</evidence>
<dbReference type="InterPro" id="IPR002881">
    <property type="entry name" value="DUF58"/>
</dbReference>
<keyword evidence="4" id="KW-1185">Reference proteome</keyword>
<sequence length="405" mass="47043">MKIQLRVLKKARKYLLLYFLLPILFLNALFQGGFVSWFLFYSFLPFILYCVALSFYPLENLIVTREIPKNSFKVGDPIKVILTLRKSNFFPVFYFLIEENYSNSLQTTDQQKVTKELILTGFKKECSFDYLIYKLPRGEYIFNSLTIKVGDPLGIFESKIKFPIINRFVVYPQYSELYYRSLEHQNNQGSTVSRHHFQRDISMAVGIREYQSGDRFSWINWKASAKRNEMMTKEFEELQSNDLFVIMDCAQNELFESIVSFTASFLHTVLKKGIQVGFLTNNKKLDSFPIRGGEGHFQKLYYHLAKIEANNTSSIEMVLEKELRFIQQSVSYILITTQLSKNLVEKASFIKNRKGSFTIFVIKEESMVVSESEKSLISIANAHGVRTIIVREGNFNAAFTGGDIR</sequence>
<feature type="domain" description="DUF58" evidence="2">
    <location>
        <begin position="207"/>
        <end position="365"/>
    </location>
</feature>
<accession>A0A940NSB1</accession>
<proteinExistence type="predicted"/>
<dbReference type="PANTHER" id="PTHR34351:SF2">
    <property type="entry name" value="DUF58 DOMAIN-CONTAINING PROTEIN"/>
    <property type="match status" value="1"/>
</dbReference>